<dbReference type="OrthoDB" id="7872359at2"/>
<gene>
    <name evidence="1" type="ORF">SAMN06265370_101142</name>
</gene>
<dbReference type="RefSeq" id="WP_089268595.1">
    <property type="nucleotide sequence ID" value="NZ_FZNN01000001.1"/>
</dbReference>
<reference evidence="1 2" key="1">
    <citation type="submission" date="2017-06" db="EMBL/GenBank/DDBJ databases">
        <authorList>
            <person name="Kim H.J."/>
            <person name="Triplett B.A."/>
        </authorList>
    </citation>
    <scope>NUCLEOTIDE SEQUENCE [LARGE SCALE GENOMIC DNA]</scope>
    <source>
        <strain evidence="1 2">DSM 29052</strain>
    </source>
</reference>
<evidence type="ECO:0000313" key="1">
    <source>
        <dbReference type="EMBL" id="SNR25737.1"/>
    </source>
</evidence>
<accession>A0A238UVH3</accession>
<organism evidence="1 2">
    <name type="scientific">Puniceibacterium sediminis</name>
    <dbReference type="NCBI Taxonomy" id="1608407"/>
    <lineage>
        <taxon>Bacteria</taxon>
        <taxon>Pseudomonadati</taxon>
        <taxon>Pseudomonadota</taxon>
        <taxon>Alphaproteobacteria</taxon>
        <taxon>Rhodobacterales</taxon>
        <taxon>Paracoccaceae</taxon>
        <taxon>Puniceibacterium</taxon>
    </lineage>
</organism>
<keyword evidence="2" id="KW-1185">Reference proteome</keyword>
<dbReference type="AlphaFoldDB" id="A0A238UVH3"/>
<dbReference type="EMBL" id="FZNN01000001">
    <property type="protein sequence ID" value="SNR25737.1"/>
    <property type="molecule type" value="Genomic_DNA"/>
</dbReference>
<evidence type="ECO:0000313" key="2">
    <source>
        <dbReference type="Proteomes" id="UP000198417"/>
    </source>
</evidence>
<name>A0A238UVH3_9RHOB</name>
<dbReference type="Proteomes" id="UP000198417">
    <property type="component" value="Unassembled WGS sequence"/>
</dbReference>
<sequence>MRFLPATLLLCACAQFPELDSTQTPGVADAPYPRLVPIETLLVSDPPRATPEMRAGVLARAEALRARAALLVGPVVDAQTQSRMESGVPETE</sequence>
<protein>
    <submittedName>
        <fullName evidence="1">Uncharacterized protein</fullName>
    </submittedName>
</protein>
<proteinExistence type="predicted"/>